<keyword evidence="1" id="KW-0812">Transmembrane</keyword>
<keyword evidence="1" id="KW-1133">Transmembrane helix</keyword>
<proteinExistence type="predicted"/>
<name>A0A1I1V7N9_9FLAO</name>
<organism evidence="2 3">
    <name type="scientific">Flavobacterium phragmitis</name>
    <dbReference type="NCBI Taxonomy" id="739143"/>
    <lineage>
        <taxon>Bacteria</taxon>
        <taxon>Pseudomonadati</taxon>
        <taxon>Bacteroidota</taxon>
        <taxon>Flavobacteriia</taxon>
        <taxon>Flavobacteriales</taxon>
        <taxon>Flavobacteriaceae</taxon>
        <taxon>Flavobacterium</taxon>
    </lineage>
</organism>
<keyword evidence="3" id="KW-1185">Reference proteome</keyword>
<protein>
    <submittedName>
        <fullName evidence="2">Uncharacterized protein</fullName>
    </submittedName>
</protein>
<dbReference type="EMBL" id="FOMH01000012">
    <property type="protein sequence ID" value="SFD79022.1"/>
    <property type="molecule type" value="Genomic_DNA"/>
</dbReference>
<evidence type="ECO:0000256" key="1">
    <source>
        <dbReference type="SAM" id="Phobius"/>
    </source>
</evidence>
<dbReference type="Proteomes" id="UP000199672">
    <property type="component" value="Unassembled WGS sequence"/>
</dbReference>
<gene>
    <name evidence="2" type="ORF">SAMN05216297_11223</name>
</gene>
<feature type="transmembrane region" description="Helical" evidence="1">
    <location>
        <begin position="7"/>
        <end position="32"/>
    </location>
</feature>
<dbReference type="STRING" id="739143.SAMN05216297_11223"/>
<evidence type="ECO:0000313" key="2">
    <source>
        <dbReference type="EMBL" id="SFD79022.1"/>
    </source>
</evidence>
<dbReference type="AlphaFoldDB" id="A0A1I1V7N9"/>
<accession>A0A1I1V7N9</accession>
<keyword evidence="1" id="KW-0472">Membrane</keyword>
<sequence>MTKSAKFFFGIFFFGVFCFYINFFSPFVMPWYREEAIEAALSWGELQKLPKDADITHLEKRGSMFTRQFIIEFTCSDSQIKNWMQESKGFKNSKMKVKDGTITYEIHPKKGAYGGRVKITGNRVVIDMSWS</sequence>
<reference evidence="3" key="1">
    <citation type="submission" date="2016-10" db="EMBL/GenBank/DDBJ databases">
        <authorList>
            <person name="Varghese N."/>
            <person name="Submissions S."/>
        </authorList>
    </citation>
    <scope>NUCLEOTIDE SEQUENCE [LARGE SCALE GENOMIC DNA]</scope>
    <source>
        <strain evidence="3">CGMCC 1.10370</strain>
    </source>
</reference>
<evidence type="ECO:0000313" key="3">
    <source>
        <dbReference type="Proteomes" id="UP000199672"/>
    </source>
</evidence>